<evidence type="ECO:0000259" key="15">
    <source>
        <dbReference type="PROSITE" id="PS50016"/>
    </source>
</evidence>
<feature type="compositionally biased region" description="Polar residues" evidence="14">
    <location>
        <begin position="291"/>
        <end position="315"/>
    </location>
</feature>
<dbReference type="GO" id="GO:0003682">
    <property type="term" value="F:chromatin binding"/>
    <property type="evidence" value="ECO:0007669"/>
    <property type="project" value="TreeGrafter"/>
</dbReference>
<organism evidence="17 18">
    <name type="scientific">Pisum sativum</name>
    <name type="common">Garden pea</name>
    <name type="synonym">Lathyrus oleraceus</name>
    <dbReference type="NCBI Taxonomy" id="3888"/>
    <lineage>
        <taxon>Eukaryota</taxon>
        <taxon>Viridiplantae</taxon>
        <taxon>Streptophyta</taxon>
        <taxon>Embryophyta</taxon>
        <taxon>Tracheophyta</taxon>
        <taxon>Spermatophyta</taxon>
        <taxon>Magnoliopsida</taxon>
        <taxon>eudicotyledons</taxon>
        <taxon>Gunneridae</taxon>
        <taxon>Pentapetalae</taxon>
        <taxon>rosids</taxon>
        <taxon>fabids</taxon>
        <taxon>Fabales</taxon>
        <taxon>Fabaceae</taxon>
        <taxon>Papilionoideae</taxon>
        <taxon>50 kb inversion clade</taxon>
        <taxon>NPAAA clade</taxon>
        <taxon>Hologalegina</taxon>
        <taxon>IRL clade</taxon>
        <taxon>Fabeae</taxon>
        <taxon>Lathyrus</taxon>
    </lineage>
</organism>
<evidence type="ECO:0000313" key="18">
    <source>
        <dbReference type="Proteomes" id="UP001058974"/>
    </source>
</evidence>
<keyword evidence="5" id="KW-0862">Zinc</keyword>
<evidence type="ECO:0000256" key="14">
    <source>
        <dbReference type="SAM" id="MobiDB-lite"/>
    </source>
</evidence>
<feature type="compositionally biased region" description="Acidic residues" evidence="14">
    <location>
        <begin position="801"/>
        <end position="810"/>
    </location>
</feature>
<dbReference type="Pfam" id="PF00628">
    <property type="entry name" value="PHD"/>
    <property type="match status" value="1"/>
</dbReference>
<dbReference type="PANTHER" id="PTHR12628">
    <property type="entry name" value="POLYCOMB-LIKE TRANSCRIPTION FACTOR"/>
    <property type="match status" value="1"/>
</dbReference>
<dbReference type="GO" id="GO:0045814">
    <property type="term" value="P:negative regulation of gene expression, epigenetic"/>
    <property type="evidence" value="ECO:0007669"/>
    <property type="project" value="TreeGrafter"/>
</dbReference>
<dbReference type="InterPro" id="IPR009057">
    <property type="entry name" value="Homeodomain-like_sf"/>
</dbReference>
<comment type="subcellular location">
    <subcellularLocation>
        <location evidence="1 11 13">Nucleus</location>
    </subcellularLocation>
</comment>
<evidence type="ECO:0000256" key="10">
    <source>
        <dbReference type="ARBA" id="ARBA00023242"/>
    </source>
</evidence>
<keyword evidence="10 11" id="KW-0539">Nucleus</keyword>
<feature type="compositionally biased region" description="Polar residues" evidence="14">
    <location>
        <begin position="443"/>
        <end position="456"/>
    </location>
</feature>
<evidence type="ECO:0000259" key="16">
    <source>
        <dbReference type="PROSITE" id="PS50071"/>
    </source>
</evidence>
<feature type="domain" description="PHD-type" evidence="15">
    <location>
        <begin position="648"/>
        <end position="705"/>
    </location>
</feature>
<dbReference type="InterPro" id="IPR019786">
    <property type="entry name" value="Zinc_finger_PHD-type_CS"/>
</dbReference>
<feature type="compositionally biased region" description="Basic residues" evidence="14">
    <location>
        <begin position="543"/>
        <end position="552"/>
    </location>
</feature>
<feature type="compositionally biased region" description="Polar residues" evidence="14">
    <location>
        <begin position="942"/>
        <end position="953"/>
    </location>
</feature>
<sequence length="1313" mass="141595">MGTQHCDLSEKTTQVGSECLDNEQRVLGTVVTDSVIDEKKAQISSECLDNEQGVLGTVVTNSVIDEKTVQIVSECLDNEQSVLGTVATDSVIDEKSNKILANMTENSVIQLPKPSEHVPVCLSDDKSENKCVQNVQNKPGETSDAVASVVVEEQTQPVPAQVNLDSANKPSDPPSGDGVKDISLPNEPGEMSDAVTSLVVEEQTQAVPAQVNSDSAHKPSDPPSGDGVKVISLPNEPGETSDAVTSLVVEEQTQTVPAQVNSDSANKPSDPPSGDGVKVISLPNEPGETSDAVTSLVEEQTQPIPAQVNLDSANKPSDPPSGGGLKDISLPNEPGETSDAVTSLVVEEQTQPPAQVNSDSANKPSDPPSGDGVKDISLPNEPGETSDAVTSLVVEEKTQHPAQVNSDSANKPSDPPFGDGVKDISLPNEPGEMSDAVTGPVEDQTQSALAQVNADSLNKVLDPPSGDVAKTVSSDCSEGRSKSLARSRSRHMGKSNSKPPKKYILRSLGSSDRALRSRDNKPKAPEPINNVVDVNNDETNTKKEKKKKKKARKEGINDQFSKIRAQLRYYLNRMGYEQNLIDAYSGEGWKGGSLEKLKPEKEIQRAKSEILRRKLKIRDLFQNLDSLCAEGKLPESLFDSEGEIDSEDIFCAKCQTKVLGTNNDIILCDGACDRGYHQLCLDPPLLTEDIPPGDEGWLCPGCDCKDDCIDIVNDLLGTSLSLTDTWERVFPEAATAAGSILDNNLGLPSDDSDDDDYNPNGPEDVEVEGGESSSDESEYASASENLEETRHEDQYMGLPSEDSEDDDYDPDAPNLGGKATEESSNSDFTSDSEDLAATIKDNMSVEQVGDVTSASLDNVKNKGSKKQNRKKPSLADELSSLVEPDLDEEDMTPASGKRNVERLDYQKLYEEAYHSDTSEDEDWAATTTPSRKKKLTGKITPVSPNGSASNNSRRSTKRNTHQHKDKNTNNSPTKTLEGCTESGSRGKKRGSPHKKLGEAAVQRLYKSFKENQYPERATKESLAQEIGLTFHQVDKWFGNSRWSFRHSPHMKASPGSNASQQATDSEAEKKGEMGNASQQVTDNGAENKGEKEHELVSQKTIGEKSRIPSSKKRKQQATDSGAEKKGKMGDASQQVTNNGAENKGEKKHELVSQKTIGEKSRTTSSKKRKQQATDSGAEKKGEMGDASQQVTDTGAKNKGEKKHKLVSQETIGEKSRILSSKKRKQQATDSAAEKKGEMGNASEQVTDNGAENKGEKESGLVSQKTIGEKSRTLRSRKRKQLSEPQASEAGLAPKDPTPPKVETGKKTKKKKGK</sequence>
<feature type="compositionally biased region" description="Polar residues" evidence="14">
    <location>
        <begin position="202"/>
        <end position="214"/>
    </location>
</feature>
<keyword evidence="7 11" id="KW-0238">DNA-binding</keyword>
<feature type="compositionally biased region" description="Basic and acidic residues" evidence="14">
    <location>
        <begin position="513"/>
        <end position="524"/>
    </location>
</feature>
<dbReference type="PROSITE" id="PS50071">
    <property type="entry name" value="HOMEOBOX_2"/>
    <property type="match status" value="1"/>
</dbReference>
<gene>
    <name evidence="17" type="ORF">KIW84_065824</name>
</gene>
<feature type="compositionally biased region" description="Polar residues" evidence="14">
    <location>
        <begin position="348"/>
        <end position="363"/>
    </location>
</feature>
<dbReference type="InterPro" id="IPR001965">
    <property type="entry name" value="Znf_PHD"/>
</dbReference>
<feature type="compositionally biased region" description="Basic residues" evidence="14">
    <location>
        <begin position="862"/>
        <end position="872"/>
    </location>
</feature>
<keyword evidence="8 11" id="KW-0371">Homeobox</keyword>
<dbReference type="SUPFAM" id="SSF57903">
    <property type="entry name" value="FYVE/PHD zinc finger"/>
    <property type="match status" value="1"/>
</dbReference>
<evidence type="ECO:0000256" key="2">
    <source>
        <dbReference type="ARBA" id="ARBA00007427"/>
    </source>
</evidence>
<dbReference type="Gramene" id="Psat06G0582400-T1">
    <property type="protein sequence ID" value="KAI5401126.1"/>
    <property type="gene ID" value="KIW84_065824"/>
</dbReference>
<dbReference type="SMART" id="SM00249">
    <property type="entry name" value="PHD"/>
    <property type="match status" value="1"/>
</dbReference>
<feature type="compositionally biased region" description="Basic residues" evidence="14">
    <location>
        <begin position="985"/>
        <end position="994"/>
    </location>
</feature>
<feature type="compositionally biased region" description="Polar residues" evidence="14">
    <location>
        <begin position="251"/>
        <end position="267"/>
    </location>
</feature>
<evidence type="ECO:0000256" key="7">
    <source>
        <dbReference type="ARBA" id="ARBA00023125"/>
    </source>
</evidence>
<dbReference type="Gene3D" id="3.30.40.10">
    <property type="entry name" value="Zinc/RING finger domain, C3HC4 (zinc finger)"/>
    <property type="match status" value="1"/>
</dbReference>
<dbReference type="InterPro" id="IPR019787">
    <property type="entry name" value="Znf_PHD-finger"/>
</dbReference>
<protein>
    <submittedName>
        <fullName evidence="17">Uncharacterized protein</fullName>
    </submittedName>
</protein>
<evidence type="ECO:0000256" key="12">
    <source>
        <dbReference type="PROSITE-ProRule" id="PRU00146"/>
    </source>
</evidence>
<feature type="compositionally biased region" description="Basic and acidic residues" evidence="14">
    <location>
        <begin position="1085"/>
        <end position="1106"/>
    </location>
</feature>
<keyword evidence="3" id="KW-0479">Metal-binding</keyword>
<dbReference type="PANTHER" id="PTHR12628:SF13">
    <property type="entry name" value="HOMEOBOX PROTEIN HAT3.1"/>
    <property type="match status" value="1"/>
</dbReference>
<dbReference type="SMART" id="SM00389">
    <property type="entry name" value="HOX"/>
    <property type="match status" value="1"/>
</dbReference>
<feature type="compositionally biased region" description="Basic and acidic residues" evidence="14">
    <location>
        <begin position="1142"/>
        <end position="1161"/>
    </location>
</feature>
<feature type="domain" description="Homeobox" evidence="16">
    <location>
        <begin position="987"/>
        <end position="1047"/>
    </location>
</feature>
<dbReference type="Gene3D" id="1.10.10.60">
    <property type="entry name" value="Homeodomain-like"/>
    <property type="match status" value="1"/>
</dbReference>
<dbReference type="EMBL" id="JAMSHJ010000006">
    <property type="protein sequence ID" value="KAI5401126.1"/>
    <property type="molecule type" value="Genomic_DNA"/>
</dbReference>
<evidence type="ECO:0000256" key="11">
    <source>
        <dbReference type="PROSITE-ProRule" id="PRU00108"/>
    </source>
</evidence>
<keyword evidence="6" id="KW-0805">Transcription regulation</keyword>
<proteinExistence type="inferred from homology"/>
<feature type="compositionally biased region" description="Polar residues" evidence="14">
    <location>
        <begin position="157"/>
        <end position="169"/>
    </location>
</feature>
<evidence type="ECO:0000256" key="6">
    <source>
        <dbReference type="ARBA" id="ARBA00023015"/>
    </source>
</evidence>
<feature type="compositionally biased region" description="Polar residues" evidence="14">
    <location>
        <begin position="1054"/>
        <end position="1064"/>
    </location>
</feature>
<dbReference type="CDD" id="cd00086">
    <property type="entry name" value="homeodomain"/>
    <property type="match status" value="1"/>
</dbReference>
<feature type="compositionally biased region" description="Acidic residues" evidence="14">
    <location>
        <begin position="750"/>
        <end position="778"/>
    </location>
</feature>
<dbReference type="InterPro" id="IPR045876">
    <property type="entry name" value="PRHA-like_PHD-finger"/>
</dbReference>
<dbReference type="InterPro" id="IPR001356">
    <property type="entry name" value="HD"/>
</dbReference>
<evidence type="ECO:0000256" key="5">
    <source>
        <dbReference type="ARBA" id="ARBA00022833"/>
    </source>
</evidence>
<dbReference type="FunFam" id="3.30.40.10:FF:000650">
    <property type="entry name" value="Homeobox protein HAT3.1"/>
    <property type="match status" value="1"/>
</dbReference>
<evidence type="ECO:0000256" key="13">
    <source>
        <dbReference type="RuleBase" id="RU000682"/>
    </source>
</evidence>
<dbReference type="OrthoDB" id="1903104at2759"/>
<feature type="compositionally biased region" description="Basic and acidic residues" evidence="14">
    <location>
        <begin position="898"/>
        <end position="917"/>
    </location>
</feature>
<keyword evidence="4 12" id="KW-0863">Zinc-finger</keyword>
<evidence type="ECO:0000256" key="3">
    <source>
        <dbReference type="ARBA" id="ARBA00022723"/>
    </source>
</evidence>
<feature type="compositionally biased region" description="Basic residues" evidence="14">
    <location>
        <begin position="483"/>
        <end position="504"/>
    </location>
</feature>
<dbReference type="Gramene" id="Psat6g216280.1">
    <property type="protein sequence ID" value="Psat6g216280.1.cds"/>
    <property type="gene ID" value="Psat6g216280"/>
</dbReference>
<evidence type="ECO:0000256" key="1">
    <source>
        <dbReference type="ARBA" id="ARBA00004123"/>
    </source>
</evidence>
<accession>A0A9D4WFE1</accession>
<dbReference type="PROSITE" id="PS50016">
    <property type="entry name" value="ZF_PHD_2"/>
    <property type="match status" value="1"/>
</dbReference>
<keyword evidence="18" id="KW-1185">Reference proteome</keyword>
<dbReference type="GO" id="GO:0008270">
    <property type="term" value="F:zinc ion binding"/>
    <property type="evidence" value="ECO:0007669"/>
    <property type="project" value="UniProtKB-KW"/>
</dbReference>
<dbReference type="InterPro" id="IPR013083">
    <property type="entry name" value="Znf_RING/FYVE/PHD"/>
</dbReference>
<name>A0A9D4WFE1_PEA</name>
<feature type="region of interest" description="Disordered" evidence="14">
    <location>
        <begin position="157"/>
        <end position="555"/>
    </location>
</feature>
<dbReference type="GO" id="GO:0005634">
    <property type="term" value="C:nucleus"/>
    <property type="evidence" value="ECO:0007669"/>
    <property type="project" value="UniProtKB-SubCell"/>
</dbReference>
<dbReference type="SUPFAM" id="SSF46689">
    <property type="entry name" value="Homeodomain-like"/>
    <property type="match status" value="1"/>
</dbReference>
<feature type="DNA-binding region" description="Homeobox" evidence="11">
    <location>
        <begin position="989"/>
        <end position="1048"/>
    </location>
</feature>
<dbReference type="Pfam" id="PF00046">
    <property type="entry name" value="Homeodomain"/>
    <property type="match status" value="1"/>
</dbReference>
<comment type="caution">
    <text evidence="17">The sequence shown here is derived from an EMBL/GenBank/DDBJ whole genome shotgun (WGS) entry which is preliminary data.</text>
</comment>
<comment type="similarity">
    <text evidence="2">Belongs to the PHD-associated homeobox family.</text>
</comment>
<evidence type="ECO:0000256" key="8">
    <source>
        <dbReference type="ARBA" id="ARBA00023155"/>
    </source>
</evidence>
<dbReference type="CDD" id="cd15504">
    <property type="entry name" value="PHD_PRHA_like"/>
    <property type="match status" value="1"/>
</dbReference>
<evidence type="ECO:0000256" key="4">
    <source>
        <dbReference type="ARBA" id="ARBA00022771"/>
    </source>
</evidence>
<feature type="region of interest" description="Disordered" evidence="14">
    <location>
        <begin position="741"/>
        <end position="1002"/>
    </location>
</feature>
<keyword evidence="9" id="KW-0804">Transcription</keyword>
<feature type="compositionally biased region" description="Basic residues" evidence="14">
    <location>
        <begin position="954"/>
        <end position="964"/>
    </location>
</feature>
<feature type="compositionally biased region" description="Polar residues" evidence="14">
    <location>
        <begin position="1075"/>
        <end position="1084"/>
    </location>
</feature>
<reference evidence="17 18" key="1">
    <citation type="journal article" date="2022" name="Nat. Genet.">
        <title>Improved pea reference genome and pan-genome highlight genomic features and evolutionary characteristics.</title>
        <authorList>
            <person name="Yang T."/>
            <person name="Liu R."/>
            <person name="Luo Y."/>
            <person name="Hu S."/>
            <person name="Wang D."/>
            <person name="Wang C."/>
            <person name="Pandey M.K."/>
            <person name="Ge S."/>
            <person name="Xu Q."/>
            <person name="Li N."/>
            <person name="Li G."/>
            <person name="Huang Y."/>
            <person name="Saxena R.K."/>
            <person name="Ji Y."/>
            <person name="Li M."/>
            <person name="Yan X."/>
            <person name="He Y."/>
            <person name="Liu Y."/>
            <person name="Wang X."/>
            <person name="Xiang C."/>
            <person name="Varshney R.K."/>
            <person name="Ding H."/>
            <person name="Gao S."/>
            <person name="Zong X."/>
        </authorList>
    </citation>
    <scope>NUCLEOTIDE SEQUENCE [LARGE SCALE GENOMIC DNA]</scope>
    <source>
        <strain evidence="17 18">cv. Zhongwan 6</strain>
    </source>
</reference>
<feature type="compositionally biased region" description="Polar residues" evidence="14">
    <location>
        <begin position="400"/>
        <end position="411"/>
    </location>
</feature>
<dbReference type="GO" id="GO:0003677">
    <property type="term" value="F:DNA binding"/>
    <property type="evidence" value="ECO:0007669"/>
    <property type="project" value="UniProtKB-UniRule"/>
</dbReference>
<feature type="compositionally biased region" description="Polar residues" evidence="14">
    <location>
        <begin position="1131"/>
        <end position="1140"/>
    </location>
</feature>
<evidence type="ECO:0000313" key="17">
    <source>
        <dbReference type="EMBL" id="KAI5401126.1"/>
    </source>
</evidence>
<feature type="region of interest" description="Disordered" evidence="14">
    <location>
        <begin position="1035"/>
        <end position="1313"/>
    </location>
</feature>
<dbReference type="Proteomes" id="UP001058974">
    <property type="component" value="Chromosome 6"/>
</dbReference>
<dbReference type="InterPro" id="IPR011011">
    <property type="entry name" value="Znf_FYVE_PHD"/>
</dbReference>
<evidence type="ECO:0000256" key="9">
    <source>
        <dbReference type="ARBA" id="ARBA00023163"/>
    </source>
</evidence>
<dbReference type="PROSITE" id="PS01359">
    <property type="entry name" value="ZF_PHD_1"/>
    <property type="match status" value="1"/>
</dbReference>